<dbReference type="Pfam" id="PF00583">
    <property type="entry name" value="Acetyltransf_1"/>
    <property type="match status" value="1"/>
</dbReference>
<evidence type="ECO:0000313" key="2">
    <source>
        <dbReference type="EMBL" id="KLT38610.1"/>
    </source>
</evidence>
<dbReference type="PANTHER" id="PTHR42791:SF1">
    <property type="entry name" value="N-ACETYLTRANSFERASE DOMAIN-CONTAINING PROTEIN"/>
    <property type="match status" value="1"/>
</dbReference>
<gene>
    <name evidence="2" type="ORF">CC85DRAFT_305809</name>
</gene>
<dbReference type="AlphaFoldDB" id="A0A0J0XC24"/>
<dbReference type="STRING" id="879819.A0A0J0XC24"/>
<dbReference type="Gene3D" id="3.40.630.30">
    <property type="match status" value="1"/>
</dbReference>
<accession>A0A0J0XC24</accession>
<protein>
    <recommendedName>
        <fullName evidence="1">N-acetyltransferase domain-containing protein</fullName>
    </recommendedName>
</protein>
<dbReference type="CDD" id="cd04301">
    <property type="entry name" value="NAT_SF"/>
    <property type="match status" value="1"/>
</dbReference>
<reference evidence="2 3" key="1">
    <citation type="submission" date="2015-03" db="EMBL/GenBank/DDBJ databases">
        <title>Genomics and transcriptomics of the oil-accumulating basidiomycete yeast T. oleaginosus allow insights into substrate utilization and the diverse evolutionary trajectories of mating systems in fungi.</title>
        <authorList>
            <consortium name="DOE Joint Genome Institute"/>
            <person name="Kourist R."/>
            <person name="Kracht O."/>
            <person name="Bracharz F."/>
            <person name="Lipzen A."/>
            <person name="Nolan M."/>
            <person name="Ohm R."/>
            <person name="Grigoriev I."/>
            <person name="Sun S."/>
            <person name="Heitman J."/>
            <person name="Bruck T."/>
            <person name="Nowrousian M."/>
        </authorList>
    </citation>
    <scope>NUCLEOTIDE SEQUENCE [LARGE SCALE GENOMIC DNA]</scope>
    <source>
        <strain evidence="2 3">IBC0246</strain>
    </source>
</reference>
<dbReference type="GeneID" id="28986247"/>
<evidence type="ECO:0000259" key="1">
    <source>
        <dbReference type="Pfam" id="PF00583"/>
    </source>
</evidence>
<sequence>MAVSVRHVKEADDRPWAGLWSADPAISRLVFTDAVSHAFANGWQVWVAEDTKILGVALWLPPGVDEGTEFFARGMKAMPEHLAVHALTVVVPEFMKLDSIVPGSKQAWWFLSFLGTHPDAQGRGVGSALMRAKMDAVDGPFALSTGTESNLAWYGHRGFVTRGSIKAPQHDGWLWEERYMTHPGDAVVDGGVKRQ</sequence>
<dbReference type="RefSeq" id="XP_018275101.1">
    <property type="nucleotide sequence ID" value="XM_018425644.1"/>
</dbReference>
<name>A0A0J0XC24_9TREE</name>
<dbReference type="SUPFAM" id="SSF55729">
    <property type="entry name" value="Acyl-CoA N-acyltransferases (Nat)"/>
    <property type="match status" value="1"/>
</dbReference>
<dbReference type="InterPro" id="IPR000182">
    <property type="entry name" value="GNAT_dom"/>
</dbReference>
<dbReference type="InterPro" id="IPR016181">
    <property type="entry name" value="Acyl_CoA_acyltransferase"/>
</dbReference>
<keyword evidence="3" id="KW-1185">Reference proteome</keyword>
<dbReference type="OrthoDB" id="61113at2759"/>
<dbReference type="Proteomes" id="UP000053611">
    <property type="component" value="Unassembled WGS sequence"/>
</dbReference>
<feature type="domain" description="N-acetyltransferase" evidence="1">
    <location>
        <begin position="99"/>
        <end position="135"/>
    </location>
</feature>
<dbReference type="InterPro" id="IPR052523">
    <property type="entry name" value="Trichothecene_AcTrans"/>
</dbReference>
<evidence type="ECO:0000313" key="3">
    <source>
        <dbReference type="Proteomes" id="UP000053611"/>
    </source>
</evidence>
<organism evidence="2 3">
    <name type="scientific">Cutaneotrichosporon oleaginosum</name>
    <dbReference type="NCBI Taxonomy" id="879819"/>
    <lineage>
        <taxon>Eukaryota</taxon>
        <taxon>Fungi</taxon>
        <taxon>Dikarya</taxon>
        <taxon>Basidiomycota</taxon>
        <taxon>Agaricomycotina</taxon>
        <taxon>Tremellomycetes</taxon>
        <taxon>Trichosporonales</taxon>
        <taxon>Trichosporonaceae</taxon>
        <taxon>Cutaneotrichosporon</taxon>
    </lineage>
</organism>
<proteinExistence type="predicted"/>
<dbReference type="PANTHER" id="PTHR42791">
    <property type="entry name" value="GNAT FAMILY ACETYLTRANSFERASE"/>
    <property type="match status" value="1"/>
</dbReference>
<dbReference type="GO" id="GO:0016747">
    <property type="term" value="F:acyltransferase activity, transferring groups other than amino-acyl groups"/>
    <property type="evidence" value="ECO:0007669"/>
    <property type="project" value="InterPro"/>
</dbReference>
<dbReference type="EMBL" id="KQ087294">
    <property type="protein sequence ID" value="KLT38610.1"/>
    <property type="molecule type" value="Genomic_DNA"/>
</dbReference>